<dbReference type="PROSITE" id="PS50090">
    <property type="entry name" value="MYB_LIKE"/>
    <property type="match status" value="1"/>
</dbReference>
<dbReference type="SUPFAM" id="SSF46689">
    <property type="entry name" value="Homeodomain-like"/>
    <property type="match status" value="1"/>
</dbReference>
<evidence type="ECO:0000259" key="5">
    <source>
        <dbReference type="PROSITE" id="PS51294"/>
    </source>
</evidence>
<evidence type="ECO:0000256" key="2">
    <source>
        <dbReference type="ARBA" id="ARBA00023125"/>
    </source>
</evidence>
<feature type="domain" description="Myb-like" evidence="4">
    <location>
        <begin position="9"/>
        <end position="43"/>
    </location>
</feature>
<keyword evidence="7" id="KW-1185">Reference proteome</keyword>
<dbReference type="Gene3D" id="1.10.10.60">
    <property type="entry name" value="Homeodomain-like"/>
    <property type="match status" value="1"/>
</dbReference>
<dbReference type="PANTHER" id="PTHR47999:SF9">
    <property type="entry name" value="TRANSCRIPTION REPRESSOR MYB5-LIKE"/>
    <property type="match status" value="1"/>
</dbReference>
<dbReference type="GO" id="GO:0003677">
    <property type="term" value="F:DNA binding"/>
    <property type="evidence" value="ECO:0007669"/>
    <property type="project" value="UniProtKB-KW"/>
</dbReference>
<comment type="subcellular location">
    <subcellularLocation>
        <location evidence="1">Nucleus</location>
    </subcellularLocation>
</comment>
<reference evidence="6" key="1">
    <citation type="submission" date="2022-11" db="EMBL/GenBank/DDBJ databases">
        <authorList>
            <person name="Hyden B.L."/>
            <person name="Feng K."/>
            <person name="Yates T."/>
            <person name="Jawdy S."/>
            <person name="Smart L.B."/>
            <person name="Muchero W."/>
        </authorList>
    </citation>
    <scope>NUCLEOTIDE SEQUENCE</scope>
    <source>
        <tissue evidence="6">Shoot tip</tissue>
    </source>
</reference>
<reference evidence="6" key="2">
    <citation type="journal article" date="2023" name="Int. J. Mol. Sci.">
        <title>De Novo Assembly and Annotation of 11 Diverse Shrub Willow (Salix) Genomes Reveals Novel Gene Organization in Sex-Linked Regions.</title>
        <authorList>
            <person name="Hyden B."/>
            <person name="Feng K."/>
            <person name="Yates T.B."/>
            <person name="Jawdy S."/>
            <person name="Cereghino C."/>
            <person name="Smart L.B."/>
            <person name="Muchero W."/>
        </authorList>
    </citation>
    <scope>NUCLEOTIDE SEQUENCE</scope>
    <source>
        <tissue evidence="6">Shoot tip</tissue>
    </source>
</reference>
<dbReference type="EMBL" id="JAPFFM010000013">
    <property type="protein sequence ID" value="KAJ6723114.1"/>
    <property type="molecule type" value="Genomic_DNA"/>
</dbReference>
<dbReference type="PANTHER" id="PTHR47999">
    <property type="entry name" value="TRANSCRIPTION FACTOR MYB8-RELATED-RELATED"/>
    <property type="match status" value="1"/>
</dbReference>
<dbReference type="GO" id="GO:0005634">
    <property type="term" value="C:nucleus"/>
    <property type="evidence" value="ECO:0007669"/>
    <property type="project" value="UniProtKB-SubCell"/>
</dbReference>
<dbReference type="PROSITE" id="PS51294">
    <property type="entry name" value="HTH_MYB"/>
    <property type="match status" value="1"/>
</dbReference>
<evidence type="ECO:0000313" key="7">
    <source>
        <dbReference type="Proteomes" id="UP001151752"/>
    </source>
</evidence>
<proteinExistence type="predicted"/>
<feature type="domain" description="HTH myb-type" evidence="5">
    <location>
        <begin position="9"/>
        <end position="43"/>
    </location>
</feature>
<sequence length="43" mass="4900">MGRAPCCSKVGLHRGPWTPREDTLLTKYIQAHGEGHWRSLPKK</sequence>
<evidence type="ECO:0000256" key="1">
    <source>
        <dbReference type="ARBA" id="ARBA00004123"/>
    </source>
</evidence>
<protein>
    <submittedName>
        <fullName evidence="6">MYB-RELATED PROTEIN 308-LIKE</fullName>
    </submittedName>
</protein>
<dbReference type="AlphaFoldDB" id="A0A9Q0U420"/>
<keyword evidence="2" id="KW-0238">DNA-binding</keyword>
<dbReference type="InterPro" id="IPR001005">
    <property type="entry name" value="SANT/Myb"/>
</dbReference>
<dbReference type="Proteomes" id="UP001151752">
    <property type="component" value="Chromosome 14"/>
</dbReference>
<keyword evidence="3" id="KW-0539">Nucleus</keyword>
<dbReference type="InterPro" id="IPR015495">
    <property type="entry name" value="Myb_TF_plants"/>
</dbReference>
<comment type="caution">
    <text evidence="6">The sequence shown here is derived from an EMBL/GenBank/DDBJ whole genome shotgun (WGS) entry which is preliminary data.</text>
</comment>
<evidence type="ECO:0000256" key="3">
    <source>
        <dbReference type="ARBA" id="ARBA00023242"/>
    </source>
</evidence>
<gene>
    <name evidence="6" type="ORF">OIU74_007662</name>
</gene>
<organism evidence="6 7">
    <name type="scientific">Salix koriyanagi</name>
    <dbReference type="NCBI Taxonomy" id="2511006"/>
    <lineage>
        <taxon>Eukaryota</taxon>
        <taxon>Viridiplantae</taxon>
        <taxon>Streptophyta</taxon>
        <taxon>Embryophyta</taxon>
        <taxon>Tracheophyta</taxon>
        <taxon>Spermatophyta</taxon>
        <taxon>Magnoliopsida</taxon>
        <taxon>eudicotyledons</taxon>
        <taxon>Gunneridae</taxon>
        <taxon>Pentapetalae</taxon>
        <taxon>rosids</taxon>
        <taxon>fabids</taxon>
        <taxon>Malpighiales</taxon>
        <taxon>Salicaceae</taxon>
        <taxon>Saliceae</taxon>
        <taxon>Salix</taxon>
    </lineage>
</organism>
<name>A0A9Q0U420_9ROSI</name>
<evidence type="ECO:0000259" key="4">
    <source>
        <dbReference type="PROSITE" id="PS50090"/>
    </source>
</evidence>
<dbReference type="InterPro" id="IPR009057">
    <property type="entry name" value="Homeodomain-like_sf"/>
</dbReference>
<evidence type="ECO:0000313" key="6">
    <source>
        <dbReference type="EMBL" id="KAJ6723114.1"/>
    </source>
</evidence>
<dbReference type="CDD" id="cd00167">
    <property type="entry name" value="SANT"/>
    <property type="match status" value="1"/>
</dbReference>
<accession>A0A9Q0U420</accession>
<dbReference type="InterPro" id="IPR017930">
    <property type="entry name" value="Myb_dom"/>
</dbReference>
<feature type="non-terminal residue" evidence="6">
    <location>
        <position position="43"/>
    </location>
</feature>
<dbReference type="Pfam" id="PF00249">
    <property type="entry name" value="Myb_DNA-binding"/>
    <property type="match status" value="1"/>
</dbReference>